<dbReference type="AlphaFoldDB" id="A0A485LZW1"/>
<evidence type="ECO:0000313" key="1">
    <source>
        <dbReference type="EMBL" id="VFU14848.1"/>
    </source>
</evidence>
<proteinExistence type="predicted"/>
<accession>A0A485LZW1</accession>
<protein>
    <submittedName>
        <fullName evidence="1">Uncharacterized protein</fullName>
    </submittedName>
</protein>
<gene>
    <name evidence="1" type="ORF">SCFA_2710001</name>
</gene>
<name>A0A485LZW1_9ZZZZ</name>
<organism evidence="1">
    <name type="scientific">anaerobic digester metagenome</name>
    <dbReference type="NCBI Taxonomy" id="1263854"/>
    <lineage>
        <taxon>unclassified sequences</taxon>
        <taxon>metagenomes</taxon>
        <taxon>ecological metagenomes</taxon>
    </lineage>
</organism>
<dbReference type="EMBL" id="CAADRN010000192">
    <property type="protein sequence ID" value="VFU14848.1"/>
    <property type="molecule type" value="Genomic_DNA"/>
</dbReference>
<sequence length="104" mass="11802">MRLKIKNAKDFIKYGMAANIEILSEMNRQVLALPQQFVDYSEKEASVWVMQNNKAVKTPLTYRSVGERWVIAENLPEGTVVLSPAKKTGFRVHLGREVLPDAVK</sequence>
<reference evidence="1" key="1">
    <citation type="submission" date="2019-03" db="EMBL/GenBank/DDBJ databases">
        <authorList>
            <person name="Hao L."/>
        </authorList>
    </citation>
    <scope>NUCLEOTIDE SEQUENCE</scope>
</reference>
<dbReference type="Gene3D" id="2.40.420.20">
    <property type="match status" value="1"/>
</dbReference>